<organism evidence="2 3">
    <name type="scientific">Aspergillus leporis</name>
    <dbReference type="NCBI Taxonomy" id="41062"/>
    <lineage>
        <taxon>Eukaryota</taxon>
        <taxon>Fungi</taxon>
        <taxon>Dikarya</taxon>
        <taxon>Ascomycota</taxon>
        <taxon>Pezizomycotina</taxon>
        <taxon>Eurotiomycetes</taxon>
        <taxon>Eurotiomycetidae</taxon>
        <taxon>Eurotiales</taxon>
        <taxon>Aspergillaceae</taxon>
        <taxon>Aspergillus</taxon>
        <taxon>Aspergillus subgen. Circumdati</taxon>
    </lineage>
</organism>
<dbReference type="Proteomes" id="UP000326565">
    <property type="component" value="Unassembled WGS sequence"/>
</dbReference>
<evidence type="ECO:0000256" key="1">
    <source>
        <dbReference type="SAM" id="MobiDB-lite"/>
    </source>
</evidence>
<accession>A0A5N5XE69</accession>
<dbReference type="OrthoDB" id="5366332at2759"/>
<feature type="region of interest" description="Disordered" evidence="1">
    <location>
        <begin position="212"/>
        <end position="249"/>
    </location>
</feature>
<protein>
    <submittedName>
        <fullName evidence="2">Uncharacterized protein</fullName>
    </submittedName>
</protein>
<reference evidence="2 3" key="1">
    <citation type="submission" date="2019-04" db="EMBL/GenBank/DDBJ databases">
        <title>Friends and foes A comparative genomics study of 23 Aspergillus species from section Flavi.</title>
        <authorList>
            <consortium name="DOE Joint Genome Institute"/>
            <person name="Kjaerbolling I."/>
            <person name="Vesth T."/>
            <person name="Frisvad J.C."/>
            <person name="Nybo J.L."/>
            <person name="Theobald S."/>
            <person name="Kildgaard S."/>
            <person name="Isbrandt T."/>
            <person name="Kuo A."/>
            <person name="Sato A."/>
            <person name="Lyhne E.K."/>
            <person name="Kogle M.E."/>
            <person name="Wiebenga A."/>
            <person name="Kun R.S."/>
            <person name="Lubbers R.J."/>
            <person name="Makela M.R."/>
            <person name="Barry K."/>
            <person name="Chovatia M."/>
            <person name="Clum A."/>
            <person name="Daum C."/>
            <person name="Haridas S."/>
            <person name="He G."/>
            <person name="LaButti K."/>
            <person name="Lipzen A."/>
            <person name="Mondo S."/>
            <person name="Riley R."/>
            <person name="Salamov A."/>
            <person name="Simmons B.A."/>
            <person name="Magnuson J.K."/>
            <person name="Henrissat B."/>
            <person name="Mortensen U.H."/>
            <person name="Larsen T.O."/>
            <person name="Devries R.P."/>
            <person name="Grigoriev I.V."/>
            <person name="Machida M."/>
            <person name="Baker S.E."/>
            <person name="Andersen M.R."/>
        </authorList>
    </citation>
    <scope>NUCLEOTIDE SEQUENCE [LARGE SCALE GENOMIC DNA]</scope>
    <source>
        <strain evidence="2 3">CBS 151.66</strain>
    </source>
</reference>
<feature type="region of interest" description="Disordered" evidence="1">
    <location>
        <begin position="1"/>
        <end position="31"/>
    </location>
</feature>
<feature type="region of interest" description="Disordered" evidence="1">
    <location>
        <begin position="44"/>
        <end position="76"/>
    </location>
</feature>
<feature type="compositionally biased region" description="Basic residues" evidence="1">
    <location>
        <begin position="153"/>
        <end position="175"/>
    </location>
</feature>
<evidence type="ECO:0000313" key="2">
    <source>
        <dbReference type="EMBL" id="KAB8079006.1"/>
    </source>
</evidence>
<gene>
    <name evidence="2" type="ORF">BDV29DRAFT_111042</name>
</gene>
<name>A0A5N5XE69_9EURO</name>
<dbReference type="AlphaFoldDB" id="A0A5N5XE69"/>
<feature type="region of interest" description="Disordered" evidence="1">
    <location>
        <begin position="112"/>
        <end position="190"/>
    </location>
</feature>
<dbReference type="EMBL" id="ML732153">
    <property type="protein sequence ID" value="KAB8079006.1"/>
    <property type="molecule type" value="Genomic_DNA"/>
</dbReference>
<evidence type="ECO:0000313" key="3">
    <source>
        <dbReference type="Proteomes" id="UP000326565"/>
    </source>
</evidence>
<feature type="compositionally biased region" description="Polar residues" evidence="1">
    <location>
        <begin position="224"/>
        <end position="249"/>
    </location>
</feature>
<sequence>MTSITCHPQPHGGYSYSLPHGDPHNNSNNSRPLHIVQTTVTQTTLGPGTGDTPSCLAGSQLPPSLDIPSPGRRNLSDTKTTLQLTEITVDACTSPKSAPALHDLAGDMAVSLEDSPTKHPNITPALSPISDKPRMSKRKRTSSPPSPSSAGPGHHRRSTSRSRSRQSSLHTHRRAATVTASLTPSVPSKDLEAKREDLLALHRKSCRLFQDSSRPIPTHHERISTLSNIQYSPTHTARTSSEANSPPISPVLRTQLSVISQGPIIQHDSKGPVLHTSSVTTIPDESYISPIQTSATVIDWTSPSTRRREYKKIDRASSGVRGFWRRVAPKWCQFGHDRTPFFEEKGGKGNYEGSVRRFRMNLPDEHVPGPKMGAIRALKLKQKLVTSKMSTRRQSE</sequence>
<proteinExistence type="predicted"/>
<keyword evidence="3" id="KW-1185">Reference proteome</keyword>